<dbReference type="SUPFAM" id="SSF55961">
    <property type="entry name" value="Bet v1-like"/>
    <property type="match status" value="1"/>
</dbReference>
<dbReference type="AlphaFoldDB" id="A0A7Z0GM82"/>
<name>A0A7Z0GM82_9MICC</name>
<feature type="domain" description="Activator of Hsp90 ATPase homologue 1/2-like C-terminal" evidence="2">
    <location>
        <begin position="18"/>
        <end position="148"/>
    </location>
</feature>
<dbReference type="RefSeq" id="WP_179541689.1">
    <property type="nucleotide sequence ID" value="NZ_BAAALL010000011.1"/>
</dbReference>
<sequence>MTDETEAPEFTLTRTFEASVTTVWQAWTDPQHLTHWFHPAGFSTPLDSIHVDLRVGGRYRYTMIEDATGAAHPTGGEFLEVAPPSRLVFTWASSETAPGASPVATVTLDGDGERTRMVFTLRGTAGRPGDDGVHDGWQQAVEILAVHLGALEETSGPALPREGL</sequence>
<evidence type="ECO:0000313" key="3">
    <source>
        <dbReference type="EMBL" id="NYJ78338.1"/>
    </source>
</evidence>
<proteinExistence type="inferred from homology"/>
<keyword evidence="4" id="KW-1185">Reference proteome</keyword>
<dbReference type="Proteomes" id="UP000535437">
    <property type="component" value="Unassembled WGS sequence"/>
</dbReference>
<evidence type="ECO:0000259" key="2">
    <source>
        <dbReference type="Pfam" id="PF08327"/>
    </source>
</evidence>
<dbReference type="EMBL" id="JACCFY010000001">
    <property type="protein sequence ID" value="NYJ78338.1"/>
    <property type="molecule type" value="Genomic_DNA"/>
</dbReference>
<comment type="caution">
    <text evidence="3">The sequence shown here is derived from an EMBL/GenBank/DDBJ whole genome shotgun (WGS) entry which is preliminary data.</text>
</comment>
<evidence type="ECO:0000313" key="4">
    <source>
        <dbReference type="Proteomes" id="UP000535437"/>
    </source>
</evidence>
<evidence type="ECO:0000256" key="1">
    <source>
        <dbReference type="ARBA" id="ARBA00006817"/>
    </source>
</evidence>
<reference evidence="3 4" key="1">
    <citation type="submission" date="2020-07" db="EMBL/GenBank/DDBJ databases">
        <title>Sequencing the genomes of 1000 actinobacteria strains.</title>
        <authorList>
            <person name="Klenk H.-P."/>
        </authorList>
    </citation>
    <scope>NUCLEOTIDE SEQUENCE [LARGE SCALE GENOMIC DNA]</scope>
    <source>
        <strain evidence="3 4">DSM 15475</strain>
    </source>
</reference>
<protein>
    <submittedName>
        <fullName evidence="3">Uncharacterized protein YndB with AHSA1/START domain</fullName>
    </submittedName>
</protein>
<comment type="similarity">
    <text evidence="1">Belongs to the AHA1 family.</text>
</comment>
<dbReference type="Pfam" id="PF08327">
    <property type="entry name" value="AHSA1"/>
    <property type="match status" value="1"/>
</dbReference>
<organism evidence="3 4">
    <name type="scientific">Nesterenkonia xinjiangensis</name>
    <dbReference type="NCBI Taxonomy" id="225327"/>
    <lineage>
        <taxon>Bacteria</taxon>
        <taxon>Bacillati</taxon>
        <taxon>Actinomycetota</taxon>
        <taxon>Actinomycetes</taxon>
        <taxon>Micrococcales</taxon>
        <taxon>Micrococcaceae</taxon>
        <taxon>Nesterenkonia</taxon>
    </lineage>
</organism>
<dbReference type="InterPro" id="IPR013538">
    <property type="entry name" value="ASHA1/2-like_C"/>
</dbReference>
<dbReference type="InterPro" id="IPR023393">
    <property type="entry name" value="START-like_dom_sf"/>
</dbReference>
<accession>A0A7Z0GM82</accession>
<gene>
    <name evidence="3" type="ORF">HNR09_001749</name>
</gene>
<dbReference type="CDD" id="cd07814">
    <property type="entry name" value="SRPBCC_CalC_Aha1-like"/>
    <property type="match status" value="1"/>
</dbReference>
<dbReference type="Gene3D" id="3.30.530.20">
    <property type="match status" value="1"/>
</dbReference>